<dbReference type="AlphaFoldDB" id="A0A165X910"/>
<dbReference type="EMBL" id="KV417724">
    <property type="protein sequence ID" value="KZP08321.1"/>
    <property type="molecule type" value="Genomic_DNA"/>
</dbReference>
<evidence type="ECO:0008006" key="3">
    <source>
        <dbReference type="Google" id="ProtNLM"/>
    </source>
</evidence>
<sequence length="108" mass="12414">IAQLRMGHAPLNKHLHRLKCADSPICGACEMEEETVMHYLTMCPAYERHRALLRAKFGIEAKSIQFLLTDRKALKYLLRYMGATRRFKAEFGELAPSPIAPKKKKKKT</sequence>
<name>A0A165X910_9AGAM</name>
<feature type="non-terminal residue" evidence="1">
    <location>
        <position position="1"/>
    </location>
</feature>
<accession>A0A165X910</accession>
<dbReference type="Proteomes" id="UP000076532">
    <property type="component" value="Unassembled WGS sequence"/>
</dbReference>
<protein>
    <recommendedName>
        <fullName evidence="3">Reverse transcriptase zinc-binding domain-containing protein</fullName>
    </recommendedName>
</protein>
<gene>
    <name evidence="1" type="ORF">FIBSPDRAFT_761556</name>
</gene>
<proteinExistence type="predicted"/>
<organism evidence="1 2">
    <name type="scientific">Athelia psychrophila</name>
    <dbReference type="NCBI Taxonomy" id="1759441"/>
    <lineage>
        <taxon>Eukaryota</taxon>
        <taxon>Fungi</taxon>
        <taxon>Dikarya</taxon>
        <taxon>Basidiomycota</taxon>
        <taxon>Agaricomycotina</taxon>
        <taxon>Agaricomycetes</taxon>
        <taxon>Agaricomycetidae</taxon>
        <taxon>Atheliales</taxon>
        <taxon>Atheliaceae</taxon>
        <taxon>Athelia</taxon>
    </lineage>
</organism>
<evidence type="ECO:0000313" key="2">
    <source>
        <dbReference type="Proteomes" id="UP000076532"/>
    </source>
</evidence>
<keyword evidence="2" id="KW-1185">Reference proteome</keyword>
<evidence type="ECO:0000313" key="1">
    <source>
        <dbReference type="EMBL" id="KZP08321.1"/>
    </source>
</evidence>
<reference evidence="1 2" key="1">
    <citation type="journal article" date="2016" name="Mol. Biol. Evol.">
        <title>Comparative Genomics of Early-Diverging Mushroom-Forming Fungi Provides Insights into the Origins of Lignocellulose Decay Capabilities.</title>
        <authorList>
            <person name="Nagy L.G."/>
            <person name="Riley R."/>
            <person name="Tritt A."/>
            <person name="Adam C."/>
            <person name="Daum C."/>
            <person name="Floudas D."/>
            <person name="Sun H."/>
            <person name="Yadav J.S."/>
            <person name="Pangilinan J."/>
            <person name="Larsson K.H."/>
            <person name="Matsuura K."/>
            <person name="Barry K."/>
            <person name="Labutti K."/>
            <person name="Kuo R."/>
            <person name="Ohm R.A."/>
            <person name="Bhattacharya S.S."/>
            <person name="Shirouzu T."/>
            <person name="Yoshinaga Y."/>
            <person name="Martin F.M."/>
            <person name="Grigoriev I.V."/>
            <person name="Hibbett D.S."/>
        </authorList>
    </citation>
    <scope>NUCLEOTIDE SEQUENCE [LARGE SCALE GENOMIC DNA]</scope>
    <source>
        <strain evidence="1 2">CBS 109695</strain>
    </source>
</reference>
<dbReference type="OrthoDB" id="3267074at2759"/>